<dbReference type="InterPro" id="IPR011123">
    <property type="entry name" value="Y_Y_Y"/>
</dbReference>
<dbReference type="InterPro" id="IPR015943">
    <property type="entry name" value="WD40/YVTN_repeat-like_dom_sf"/>
</dbReference>
<evidence type="ECO:0000313" key="7">
    <source>
        <dbReference type="EMBL" id="PJL28882.1"/>
    </source>
</evidence>
<dbReference type="PANTHER" id="PTHR24421:SF62">
    <property type="entry name" value="SENSORY TRANSDUCTION HISTIDINE KINASE"/>
    <property type="match status" value="1"/>
</dbReference>
<evidence type="ECO:0000256" key="4">
    <source>
        <dbReference type="SAM" id="Coils"/>
    </source>
</evidence>
<dbReference type="InterPro" id="IPR036890">
    <property type="entry name" value="HATPase_C_sf"/>
</dbReference>
<dbReference type="SUPFAM" id="SSF63829">
    <property type="entry name" value="Calcium-dependent phosphotriesterase"/>
    <property type="match status" value="3"/>
</dbReference>
<keyword evidence="4" id="KW-0175">Coiled coil</keyword>
<feature type="signal peptide" evidence="5">
    <location>
        <begin position="1"/>
        <end position="32"/>
    </location>
</feature>
<dbReference type="Gene3D" id="3.30.565.10">
    <property type="entry name" value="Histidine kinase-like ATPase, C-terminal domain"/>
    <property type="match status" value="1"/>
</dbReference>
<comment type="caution">
    <text evidence="7">The sequence shown here is derived from an EMBL/GenBank/DDBJ whole genome shotgun (WGS) entry which is preliminary data.</text>
</comment>
<evidence type="ECO:0000313" key="8">
    <source>
        <dbReference type="Proteomes" id="UP000230167"/>
    </source>
</evidence>
<evidence type="ECO:0000256" key="5">
    <source>
        <dbReference type="SAM" id="SignalP"/>
    </source>
</evidence>
<feature type="coiled-coil region" evidence="4">
    <location>
        <begin position="830"/>
        <end position="857"/>
    </location>
</feature>
<dbReference type="InterPro" id="IPR003594">
    <property type="entry name" value="HATPase_dom"/>
</dbReference>
<dbReference type="GO" id="GO:0000155">
    <property type="term" value="F:phosphorelay sensor kinase activity"/>
    <property type="evidence" value="ECO:0007669"/>
    <property type="project" value="InterPro"/>
</dbReference>
<keyword evidence="2 7" id="KW-0418">Kinase</keyword>
<feature type="chain" id="PRO_5014344553" evidence="5">
    <location>
        <begin position="33"/>
        <end position="1009"/>
    </location>
</feature>
<gene>
    <name evidence="7" type="ORF">B9Y64_11125</name>
</gene>
<feature type="domain" description="Histidine kinase/HSP90-like ATPase" evidence="6">
    <location>
        <begin position="897"/>
        <end position="990"/>
    </location>
</feature>
<dbReference type="GO" id="GO:0016020">
    <property type="term" value="C:membrane"/>
    <property type="evidence" value="ECO:0007669"/>
    <property type="project" value="InterPro"/>
</dbReference>
<dbReference type="Pfam" id="PF07495">
    <property type="entry name" value="Y_Y_Y"/>
    <property type="match status" value="1"/>
</dbReference>
<dbReference type="PANTHER" id="PTHR24421">
    <property type="entry name" value="NITRATE/NITRITE SENSOR PROTEIN NARX-RELATED"/>
    <property type="match status" value="1"/>
</dbReference>
<accession>A0A2J0UBT1</accession>
<dbReference type="OrthoDB" id="176203at2"/>
<evidence type="ECO:0000256" key="2">
    <source>
        <dbReference type="ARBA" id="ARBA00022777"/>
    </source>
</evidence>
<dbReference type="InterPro" id="IPR013783">
    <property type="entry name" value="Ig-like_fold"/>
</dbReference>
<evidence type="ECO:0000256" key="1">
    <source>
        <dbReference type="ARBA" id="ARBA00022679"/>
    </source>
</evidence>
<keyword evidence="1" id="KW-0808">Transferase</keyword>
<sequence>MRAMRGRPFPFLCRLPTLLTCLLLLTSLPALAVQRPPVSGGLPDYEHTAWRVGQGAPGDIWDIAQDRDGLLWLATGSGLYRFDGRRFERQATPIGSHFPSTNMVTLAQGGDGALWIGYFQAGISRFAYGQLHSYGRAQGVPVGVVPHFSQDRGGQLWAAINGGLRRFDGQRWQPLPASAGLPERRVQWLLHDSRDTFWVLADLKVWMRTAGQATFQDTGIAVSQMATLTESPQGEVWLADRLRGTSPLANAQGLLPDSEREARRLPELVAARLQFTADGALWATMSPHGGVARVTFDGTRAVRMERFDSPHGLTATSAVPIIVDREGNLWVGTNLGLNRFRARSVHTLAVGPSDPYRSLVRASDGRVYGYGEDLKPYDLRRTLLDGSATQLQAAARQAPAPIWQFDWINLARTVAGQTTLIPLPPPFTGQPLHALLFPDDGQAWVCTGERGVLHYQHDRWQHESRLPEQACSSLALDAHGQLLLGYADGRLRRMDATRIETFDAGHGLSVGPITAMLHHQDLLLVAGEAGLAARIGNGHFVPVRTDMAGVLEGITGMVADANGHLWLNGSRGLVRMESGLLRRALRSGLPVTPRLFDAIDGMPGIALQSGPIATAALADDGLLWLATNQGLAWLDTTRSHVNKMVPSVRIGEVLYGSEHEPLRDGLRLPAGTSQLQIDYVALSLARPERNRYRYRLSGVDDGWQDAGSSTRAYYTNLAPGDYRFEVEAANEDGIWSTAPASRSFRIAPTFMQTVWFKLLCTAAVLALLVMAVRIRSGQLAALFRARLQERNGERERIARDLHDTLLQGSQGLILRLHAISQSAQTPEPVRSQLESAMQLAERNLAEGRERVNALREGPFAGRDLASALADVHAEYAGHGTNPLRLTVEGATPALQADAAEEVFLIGREAIRNALRHANASAIEVELSYGTRCFLLHVRDDGVGIADEDAGHGHWGLQGMRERAQRLGAELQLWTRPGLGTEVALAVPARRLYHRRPSRWRWPWSRASHD</sequence>
<dbReference type="Pfam" id="PF02518">
    <property type="entry name" value="HATPase_c"/>
    <property type="match status" value="1"/>
</dbReference>
<dbReference type="GO" id="GO:0046983">
    <property type="term" value="F:protein dimerization activity"/>
    <property type="evidence" value="ECO:0007669"/>
    <property type="project" value="InterPro"/>
</dbReference>
<dbReference type="Gene3D" id="2.130.10.10">
    <property type="entry name" value="YVTN repeat-like/Quinoprotein amine dehydrogenase"/>
    <property type="match status" value="3"/>
</dbReference>
<reference evidence="7 8" key="1">
    <citation type="journal article" date="2017" name="Front. Microbiol.">
        <title>Double-Face Meets the Bacterial World: The Opportunistic Pathogen Stenotrophomonas maltophilia.</title>
        <authorList>
            <person name="Lira F."/>
            <person name="Berg G."/>
            <person name="Martinez J.L."/>
        </authorList>
    </citation>
    <scope>NUCLEOTIDE SEQUENCE [LARGE SCALE GENOMIC DNA]</scope>
    <source>
        <strain evidence="7 8">EA1</strain>
    </source>
</reference>
<keyword evidence="5" id="KW-0732">Signal</keyword>
<dbReference type="Gene3D" id="2.60.40.10">
    <property type="entry name" value="Immunoglobulins"/>
    <property type="match status" value="1"/>
</dbReference>
<dbReference type="EMBL" id="NEQV01000003">
    <property type="protein sequence ID" value="PJL28882.1"/>
    <property type="molecule type" value="Genomic_DNA"/>
</dbReference>
<protein>
    <submittedName>
        <fullName evidence="7">Histidine kinase</fullName>
    </submittedName>
</protein>
<dbReference type="Pfam" id="PF07730">
    <property type="entry name" value="HisKA_3"/>
    <property type="match status" value="1"/>
</dbReference>
<organism evidence="7 8">
    <name type="scientific">Stenotrophomonas maltophilia</name>
    <name type="common">Pseudomonas maltophilia</name>
    <name type="synonym">Xanthomonas maltophilia</name>
    <dbReference type="NCBI Taxonomy" id="40324"/>
    <lineage>
        <taxon>Bacteria</taxon>
        <taxon>Pseudomonadati</taxon>
        <taxon>Pseudomonadota</taxon>
        <taxon>Gammaproteobacteria</taxon>
        <taxon>Lysobacterales</taxon>
        <taxon>Lysobacteraceae</taxon>
        <taxon>Stenotrophomonas</taxon>
        <taxon>Stenotrophomonas maltophilia group</taxon>
    </lineage>
</organism>
<dbReference type="RefSeq" id="WP_100440753.1">
    <property type="nucleotide sequence ID" value="NZ_CBCPIZ010000013.1"/>
</dbReference>
<dbReference type="Proteomes" id="UP000230167">
    <property type="component" value="Unassembled WGS sequence"/>
</dbReference>
<dbReference type="CDD" id="cd16917">
    <property type="entry name" value="HATPase_UhpB-NarQ-NarX-like"/>
    <property type="match status" value="1"/>
</dbReference>
<evidence type="ECO:0000256" key="3">
    <source>
        <dbReference type="ARBA" id="ARBA00023012"/>
    </source>
</evidence>
<name>A0A2J0UBT1_STEMA</name>
<dbReference type="Pfam" id="PF07494">
    <property type="entry name" value="Reg_prop"/>
    <property type="match status" value="1"/>
</dbReference>
<keyword evidence="3" id="KW-0902">Two-component regulatory system</keyword>
<proteinExistence type="predicted"/>
<dbReference type="AlphaFoldDB" id="A0A2J0UBT1"/>
<dbReference type="InterPro" id="IPR050482">
    <property type="entry name" value="Sensor_HK_TwoCompSys"/>
</dbReference>
<dbReference type="SUPFAM" id="SSF55874">
    <property type="entry name" value="ATPase domain of HSP90 chaperone/DNA topoisomerase II/histidine kinase"/>
    <property type="match status" value="1"/>
</dbReference>
<dbReference type="InterPro" id="IPR011110">
    <property type="entry name" value="Reg_prop"/>
</dbReference>
<dbReference type="Gene3D" id="1.20.5.1930">
    <property type="match status" value="1"/>
</dbReference>
<dbReference type="SMART" id="SM00387">
    <property type="entry name" value="HATPase_c"/>
    <property type="match status" value="1"/>
</dbReference>
<dbReference type="InterPro" id="IPR011712">
    <property type="entry name" value="Sig_transdc_His_kin_sub3_dim/P"/>
</dbReference>
<evidence type="ECO:0000259" key="6">
    <source>
        <dbReference type="SMART" id="SM00387"/>
    </source>
</evidence>